<proteinExistence type="predicted"/>
<reference evidence="2" key="1">
    <citation type="submission" date="2021-02" db="EMBL/GenBank/DDBJ databases">
        <authorList>
            <person name="Dougan E. K."/>
            <person name="Rhodes N."/>
            <person name="Thang M."/>
            <person name="Chan C."/>
        </authorList>
    </citation>
    <scope>NUCLEOTIDE SEQUENCE</scope>
</reference>
<evidence type="ECO:0000313" key="2">
    <source>
        <dbReference type="EMBL" id="CAE7563109.1"/>
    </source>
</evidence>
<feature type="transmembrane region" description="Helical" evidence="1">
    <location>
        <begin position="102"/>
        <end position="123"/>
    </location>
</feature>
<evidence type="ECO:0000313" key="3">
    <source>
        <dbReference type="Proteomes" id="UP000649617"/>
    </source>
</evidence>
<comment type="caution">
    <text evidence="2">The sequence shown here is derived from an EMBL/GenBank/DDBJ whole genome shotgun (WGS) entry which is preliminary data.</text>
</comment>
<keyword evidence="1" id="KW-0812">Transmembrane</keyword>
<organism evidence="2 3">
    <name type="scientific">Symbiodinium pilosum</name>
    <name type="common">Dinoflagellate</name>
    <dbReference type="NCBI Taxonomy" id="2952"/>
    <lineage>
        <taxon>Eukaryota</taxon>
        <taxon>Sar</taxon>
        <taxon>Alveolata</taxon>
        <taxon>Dinophyceae</taxon>
        <taxon>Suessiales</taxon>
        <taxon>Symbiodiniaceae</taxon>
        <taxon>Symbiodinium</taxon>
    </lineage>
</organism>
<name>A0A812U4F0_SYMPI</name>
<feature type="transmembrane region" description="Helical" evidence="1">
    <location>
        <begin position="327"/>
        <end position="352"/>
    </location>
</feature>
<feature type="transmembrane region" description="Helical" evidence="1">
    <location>
        <begin position="290"/>
        <end position="307"/>
    </location>
</feature>
<accession>A0A812U4F0</accession>
<keyword evidence="1" id="KW-1133">Transmembrane helix</keyword>
<protein>
    <submittedName>
        <fullName evidence="2">HCc2 protein</fullName>
    </submittedName>
</protein>
<dbReference type="AlphaFoldDB" id="A0A812U4F0"/>
<dbReference type="EMBL" id="CAJNIZ010036002">
    <property type="protein sequence ID" value="CAE7563109.1"/>
    <property type="molecule type" value="Genomic_DNA"/>
</dbReference>
<sequence>MALPCLCYMPITVFLVVFIFGQRLFGGRGSPSLWLDKLCVHQTDLDMKMDQIAALPVFVANSANMLVVWDETYFDRLWCNLELATFARYGGTAKVTVLPSWLAPWLLCSIFLDLVSATIFEILERVFPGWTVALVNPVTEVTESLLGPNPALLNFVVWFIMWFMTGVAYLPSSLPCLFSFRMKLQHHQRMLDRMAEFDLRAAECTEPSDREAVEEQVMELFMERVQHTDAGSEPRTIAVDDGEVRLQRFPNVALAYLNPLDSFNAYIRGTLRDFVIAETGDEVYVSFSRCLLAFLPMIFYSSVNVLGCDNGPCEISAPLAGYELVSTYMITQAVGWALTLVLAFPLTYPILLRMLRFTSSCGDGPLAFFASFLCCPIAFIYNYLCGSLIWASLVTLVQNYSRTQLLIFLSIMTLLVIQVTWLFSKRTGFQQSELSCRCVQRRAGYAAAEMDGTQQPLCFGHSDCNAE</sequence>
<dbReference type="Proteomes" id="UP000649617">
    <property type="component" value="Unassembled WGS sequence"/>
</dbReference>
<feature type="transmembrane region" description="Helical" evidence="1">
    <location>
        <begin position="155"/>
        <end position="180"/>
    </location>
</feature>
<evidence type="ECO:0000256" key="1">
    <source>
        <dbReference type="SAM" id="Phobius"/>
    </source>
</evidence>
<dbReference type="OrthoDB" id="414745at2759"/>
<gene>
    <name evidence="2" type="primary">HCc2</name>
    <name evidence="2" type="ORF">SPIL2461_LOCUS15070</name>
</gene>
<feature type="transmembrane region" description="Helical" evidence="1">
    <location>
        <begin position="404"/>
        <end position="423"/>
    </location>
</feature>
<feature type="transmembrane region" description="Helical" evidence="1">
    <location>
        <begin position="364"/>
        <end position="384"/>
    </location>
</feature>
<keyword evidence="1" id="KW-0472">Membrane</keyword>
<keyword evidence="3" id="KW-1185">Reference proteome</keyword>
<feature type="transmembrane region" description="Helical" evidence="1">
    <location>
        <begin position="6"/>
        <end position="25"/>
    </location>
</feature>